<dbReference type="Proteomes" id="UP000290809">
    <property type="component" value="Unassembled WGS sequence"/>
</dbReference>
<dbReference type="EMBL" id="QMKO01001465">
    <property type="protein sequence ID" value="RTG90053.1"/>
    <property type="molecule type" value="Genomic_DNA"/>
</dbReference>
<name>A0A430QQR9_SCHBO</name>
<dbReference type="PANTHER" id="PTHR34098">
    <property type="entry name" value="F-BOX ONLY PROTEIN 47"/>
    <property type="match status" value="1"/>
</dbReference>
<evidence type="ECO:0000256" key="1">
    <source>
        <dbReference type="SAM" id="Phobius"/>
    </source>
</evidence>
<dbReference type="AlphaFoldDB" id="A0A430QQR9"/>
<dbReference type="InterPro" id="IPR038946">
    <property type="entry name" value="FBXO47"/>
</dbReference>
<gene>
    <name evidence="3" type="ORF">DC041_0011790</name>
</gene>
<dbReference type="STRING" id="6184.A0A430QQR9"/>
<accession>A0A430QQR9</accession>
<keyword evidence="1" id="KW-0812">Transmembrane</keyword>
<comment type="caution">
    <text evidence="3">The sequence shown here is derived from an EMBL/GenBank/DDBJ whole genome shotgun (WGS) entry which is preliminary data.</text>
</comment>
<keyword evidence="1" id="KW-0472">Membrane</keyword>
<dbReference type="InterPro" id="IPR056622">
    <property type="entry name" value="ARM_FBXO47"/>
</dbReference>
<protein>
    <submittedName>
        <fullName evidence="3">F-box protein 47</fullName>
    </submittedName>
</protein>
<evidence type="ECO:0000313" key="4">
    <source>
        <dbReference type="Proteomes" id="UP000290809"/>
    </source>
</evidence>
<dbReference type="PANTHER" id="PTHR34098:SF1">
    <property type="entry name" value="F-BOX ONLY PROTEIN 47"/>
    <property type="match status" value="1"/>
</dbReference>
<reference evidence="3 4" key="1">
    <citation type="journal article" date="2019" name="PLoS Pathog.">
        <title>Genome sequence of the bovine parasite Schistosoma bovis Tanzania.</title>
        <authorList>
            <person name="Oey H."/>
            <person name="Zakrzewski M."/>
            <person name="Gobert G."/>
            <person name="Gravermann K."/>
            <person name="Stoye J."/>
            <person name="Jones M."/>
            <person name="Mcmanus D."/>
            <person name="Krause L."/>
        </authorList>
    </citation>
    <scope>NUCLEOTIDE SEQUENCE [LARGE SCALE GENOMIC DNA]</scope>
    <source>
        <strain evidence="3 4">TAN1997</strain>
    </source>
</reference>
<evidence type="ECO:0000313" key="3">
    <source>
        <dbReference type="EMBL" id="RTG90053.1"/>
    </source>
</evidence>
<organism evidence="3 4">
    <name type="scientific">Schistosoma bovis</name>
    <name type="common">Blood fluke</name>
    <dbReference type="NCBI Taxonomy" id="6184"/>
    <lineage>
        <taxon>Eukaryota</taxon>
        <taxon>Metazoa</taxon>
        <taxon>Spiralia</taxon>
        <taxon>Lophotrochozoa</taxon>
        <taxon>Platyhelminthes</taxon>
        <taxon>Trematoda</taxon>
        <taxon>Digenea</taxon>
        <taxon>Strigeidida</taxon>
        <taxon>Schistosomatoidea</taxon>
        <taxon>Schistosomatidae</taxon>
        <taxon>Schistosoma</taxon>
    </lineage>
</organism>
<feature type="transmembrane region" description="Helical" evidence="1">
    <location>
        <begin position="361"/>
        <end position="379"/>
    </location>
</feature>
<keyword evidence="1" id="KW-1133">Transmembrane helix</keyword>
<feature type="domain" description="FBXO47 ARM repeats region" evidence="2">
    <location>
        <begin position="185"/>
        <end position="358"/>
    </location>
</feature>
<keyword evidence="4" id="KW-1185">Reference proteome</keyword>
<evidence type="ECO:0000259" key="2">
    <source>
        <dbReference type="Pfam" id="PF24467"/>
    </source>
</evidence>
<sequence length="427" mass="48043">MINIVLWIRPFLLTLQEKFVSELFIASGVDPQSELTLRLFLRKTFLDPNALPQMYDEINSPSSSISNTKQRLSSDNCSLTIQYDALQNLHPSEAHSKTSWTHETITYHVSPRYPSDNSLLTSVSSSSNYSNNGFSSDDLLTVTQLPRGVAGSSLSSLPTLVTQNLPASSSKLTNNYFWPASNTLMKILHSYSYTHQARILFILYGPLHRGNLMWRTMCENTAADSQQLSACFGELGSVLSNMFHSGLWTPDDIINIIDQITTTPEDWLAENVACLLHTSGPEIALLSVTNKARSGKTAEVAVTLTSLCLVQVKIRAKLTELINLVSATFQATKEKDRTAFLDQLARSFQDVIVDLYETDELGELINFLFYFVLIGFRFYSLKTKRHIHIAFLTSHISLSEERVEDFSTILRAQAEFMRALMAHIYEE</sequence>
<dbReference type="Pfam" id="PF24467">
    <property type="entry name" value="ARM_FBXO47"/>
    <property type="match status" value="1"/>
</dbReference>
<proteinExistence type="predicted"/>